<accession>A0AAV8UWP3</accession>
<evidence type="ECO:0000256" key="7">
    <source>
        <dbReference type="ARBA" id="ARBA00023136"/>
    </source>
</evidence>
<keyword evidence="6" id="KW-0496">Mitochondrion</keyword>
<dbReference type="PANTHER" id="PTHR15415">
    <property type="entry name" value="MITOFILIN"/>
    <property type="match status" value="1"/>
</dbReference>
<keyword evidence="7" id="KW-0472">Membrane</keyword>
<evidence type="ECO:0000256" key="1">
    <source>
        <dbReference type="ARBA" id="ARBA00004273"/>
    </source>
</evidence>
<dbReference type="PANTHER" id="PTHR15415:SF7">
    <property type="entry name" value="MICOS COMPLEX SUBUNIT MIC60"/>
    <property type="match status" value="1"/>
</dbReference>
<dbReference type="GO" id="GO:0061617">
    <property type="term" value="C:MICOS complex"/>
    <property type="evidence" value="ECO:0007669"/>
    <property type="project" value="TreeGrafter"/>
</dbReference>
<dbReference type="EMBL" id="JAMWBK010000003">
    <property type="protein sequence ID" value="KAJ8906944.1"/>
    <property type="molecule type" value="Genomic_DNA"/>
</dbReference>
<gene>
    <name evidence="9" type="ORF">NDN08_003427</name>
</gene>
<comment type="similarity">
    <text evidence="2">Belongs to the MICOS complex subunit Mic60 family.</text>
</comment>
<evidence type="ECO:0000256" key="4">
    <source>
        <dbReference type="ARBA" id="ARBA00022792"/>
    </source>
</evidence>
<keyword evidence="10" id="KW-1185">Reference proteome</keyword>
<keyword evidence="4" id="KW-0999">Mitochondrion inner membrane</keyword>
<keyword evidence="3" id="KW-0812">Transmembrane</keyword>
<dbReference type="Pfam" id="PF09731">
    <property type="entry name" value="Mitofilin"/>
    <property type="match status" value="1"/>
</dbReference>
<evidence type="ECO:0000256" key="3">
    <source>
        <dbReference type="ARBA" id="ARBA00022692"/>
    </source>
</evidence>
<keyword evidence="8" id="KW-0175">Coiled coil</keyword>
<dbReference type="GO" id="GO:0042407">
    <property type="term" value="P:cristae formation"/>
    <property type="evidence" value="ECO:0007669"/>
    <property type="project" value="TreeGrafter"/>
</dbReference>
<dbReference type="AlphaFoldDB" id="A0AAV8UWP3"/>
<dbReference type="Proteomes" id="UP001157974">
    <property type="component" value="Unassembled WGS sequence"/>
</dbReference>
<feature type="coiled-coil region" evidence="8">
    <location>
        <begin position="48"/>
        <end position="91"/>
    </location>
</feature>
<sequence length="412" mass="45155">MNRVLAPSILGGILAGSVLRIGDGGVAYGDRKEVVRRHEAVLAEENVRKQVIAEASALREELRSLKLEKFRELIQEKKAEEARLVHELEQRSRWEGITNEEAVRAKLIQVRELAEIEARAIQEKLSKEHEIASSAALAEILSDKEDRITSQCREVLTQISDKLEQSAETKIAEAAQSEDQAFAKAESQLSAQLEEARKSYSSSLETEAAELVKSVETREGRVAEAAEFYQTRRDAHRLCVTALKLLQEDNESAATDVRDAAIAAGAQITSVLASNVESALADAKSIPSEAELRHRFETVAQEAQKAAMIPEGRAYGALVFLLADLMSKLKIPTPSLGGEDSPGQTINSALRRCRRGDLEGAIKLVGTLSGLPKTICSDWYKLAYTRILIHQTVSTALDEASAILKYGQHPAH</sequence>
<comment type="subcellular location">
    <subcellularLocation>
        <location evidence="1">Mitochondrion inner membrane</location>
    </subcellularLocation>
</comment>
<organism evidence="9 10">
    <name type="scientific">Rhodosorus marinus</name>
    <dbReference type="NCBI Taxonomy" id="101924"/>
    <lineage>
        <taxon>Eukaryota</taxon>
        <taxon>Rhodophyta</taxon>
        <taxon>Stylonematophyceae</taxon>
        <taxon>Stylonematales</taxon>
        <taxon>Stylonemataceae</taxon>
        <taxon>Rhodosorus</taxon>
    </lineage>
</organism>
<evidence type="ECO:0000256" key="6">
    <source>
        <dbReference type="ARBA" id="ARBA00023128"/>
    </source>
</evidence>
<proteinExistence type="inferred from homology"/>
<evidence type="ECO:0000256" key="5">
    <source>
        <dbReference type="ARBA" id="ARBA00022989"/>
    </source>
</evidence>
<comment type="caution">
    <text evidence="9">The sequence shown here is derived from an EMBL/GenBank/DDBJ whole genome shotgun (WGS) entry which is preliminary data.</text>
</comment>
<protein>
    <recommendedName>
        <fullName evidence="11">MICOS complex subunit MIC60</fullName>
    </recommendedName>
</protein>
<evidence type="ECO:0000313" key="9">
    <source>
        <dbReference type="EMBL" id="KAJ8906944.1"/>
    </source>
</evidence>
<reference evidence="9 10" key="1">
    <citation type="journal article" date="2023" name="Nat. Commun.">
        <title>Origin of minicircular mitochondrial genomes in red algae.</title>
        <authorList>
            <person name="Lee Y."/>
            <person name="Cho C.H."/>
            <person name="Lee Y.M."/>
            <person name="Park S.I."/>
            <person name="Yang J.H."/>
            <person name="West J.A."/>
            <person name="Bhattacharya D."/>
            <person name="Yoon H.S."/>
        </authorList>
    </citation>
    <scope>NUCLEOTIDE SEQUENCE [LARGE SCALE GENOMIC DNA]</scope>
    <source>
        <strain evidence="9 10">CCMP1338</strain>
        <tissue evidence="9">Whole cell</tissue>
    </source>
</reference>
<dbReference type="InterPro" id="IPR019133">
    <property type="entry name" value="MIC60"/>
</dbReference>
<evidence type="ECO:0000256" key="2">
    <source>
        <dbReference type="ARBA" id="ARBA00010877"/>
    </source>
</evidence>
<name>A0AAV8UWP3_9RHOD</name>
<evidence type="ECO:0000256" key="8">
    <source>
        <dbReference type="SAM" id="Coils"/>
    </source>
</evidence>
<evidence type="ECO:0000313" key="10">
    <source>
        <dbReference type="Proteomes" id="UP001157974"/>
    </source>
</evidence>
<evidence type="ECO:0008006" key="11">
    <source>
        <dbReference type="Google" id="ProtNLM"/>
    </source>
</evidence>
<keyword evidence="5" id="KW-1133">Transmembrane helix</keyword>